<evidence type="ECO:0000256" key="6">
    <source>
        <dbReference type="ARBA" id="ARBA00023163"/>
    </source>
</evidence>
<evidence type="ECO:0000313" key="12">
    <source>
        <dbReference type="Proteomes" id="UP000694941"/>
    </source>
</evidence>
<feature type="region of interest" description="Disordered" evidence="11">
    <location>
        <begin position="1"/>
        <end position="75"/>
    </location>
</feature>
<evidence type="ECO:0000256" key="8">
    <source>
        <dbReference type="ARBA" id="ARBA00025687"/>
    </source>
</evidence>
<dbReference type="RefSeq" id="XP_013771841.1">
    <property type="nucleotide sequence ID" value="XM_013916387.2"/>
</dbReference>
<reference evidence="13 14" key="1">
    <citation type="submission" date="2025-05" db="UniProtKB">
        <authorList>
            <consortium name="RefSeq"/>
        </authorList>
    </citation>
    <scope>IDENTIFICATION</scope>
    <source>
        <tissue evidence="13 14">Muscle</tissue>
    </source>
</reference>
<dbReference type="InterPro" id="IPR021019">
    <property type="entry name" value="Mediator_Med30_met"/>
</dbReference>
<dbReference type="Proteomes" id="UP000694941">
    <property type="component" value="Unplaced"/>
</dbReference>
<feature type="compositionally biased region" description="Polar residues" evidence="11">
    <location>
        <begin position="48"/>
        <end position="62"/>
    </location>
</feature>
<accession>A0ABM1AZQ8</accession>
<gene>
    <name evidence="13 14" type="primary">LOC106457000</name>
</gene>
<proteinExistence type="inferred from homology"/>
<comment type="function">
    <text evidence="8">Component of the Mediator complex, a coactivator involved in the regulated transcription of nearly all RNA polymerase II-dependent genes. Mediator functions as a bridge to convey information from gene-specific regulatory proteins to the basal RNA polymerase II transcription machinery. Mediator is recruited to promoters by direct interactions with regulatory proteins and serves as a scaffold for the assembly of a functional preinitiation complex with RNA polymerase II and the general transcription factors.</text>
</comment>
<keyword evidence="4" id="KW-0805">Transcription regulation</keyword>
<dbReference type="GeneID" id="106457000"/>
<keyword evidence="6" id="KW-0804">Transcription</keyword>
<evidence type="ECO:0000256" key="7">
    <source>
        <dbReference type="ARBA" id="ARBA00023242"/>
    </source>
</evidence>
<sequence length="229" mass="25717">MASPFRHSVGRGDQTYSTTQQSYPEPSPQGFGGITGGPQGIGPVVPSDQASMGDSGGTSSLNAGPDGGQPTPTHRDVNMAILCRLGQETVQEIVSKTTELFQILKLLQPPNGTLQSMTGQEERKLKLQETLKAIAIMFKRLRKIYDIFTENSAELEYTHIDVHSLVPMKDEMDTKQEDRKVTEKLRYFNDEHKELVEQVRRKNKQLKEVIDALRNIMWEVNTMLAMRKA</sequence>
<keyword evidence="5" id="KW-0010">Activator</keyword>
<dbReference type="PANTHER" id="PTHR31705">
    <property type="entry name" value="MEDIATOR OF RNA POLYMERASE II TRANSCRIPTION SUBUNIT 30"/>
    <property type="match status" value="1"/>
</dbReference>
<dbReference type="Pfam" id="PF11315">
    <property type="entry name" value="Med30"/>
    <property type="match status" value="1"/>
</dbReference>
<comment type="subcellular location">
    <subcellularLocation>
        <location evidence="1">Nucleus</location>
    </subcellularLocation>
</comment>
<feature type="compositionally biased region" description="Polar residues" evidence="11">
    <location>
        <begin position="14"/>
        <end position="24"/>
    </location>
</feature>
<dbReference type="PANTHER" id="PTHR31705:SF4">
    <property type="entry name" value="MEDIATOR OF RNA POLYMERASE II TRANSCRIPTION SUBUNIT 30"/>
    <property type="match status" value="1"/>
</dbReference>
<organism evidence="12 14">
    <name type="scientific">Limulus polyphemus</name>
    <name type="common">Atlantic horseshoe crab</name>
    <dbReference type="NCBI Taxonomy" id="6850"/>
    <lineage>
        <taxon>Eukaryota</taxon>
        <taxon>Metazoa</taxon>
        <taxon>Ecdysozoa</taxon>
        <taxon>Arthropoda</taxon>
        <taxon>Chelicerata</taxon>
        <taxon>Merostomata</taxon>
        <taxon>Xiphosura</taxon>
        <taxon>Limulidae</taxon>
        <taxon>Limulus</taxon>
    </lineage>
</organism>
<evidence type="ECO:0000256" key="1">
    <source>
        <dbReference type="ARBA" id="ARBA00004123"/>
    </source>
</evidence>
<keyword evidence="10" id="KW-0175">Coiled coil</keyword>
<evidence type="ECO:0000256" key="4">
    <source>
        <dbReference type="ARBA" id="ARBA00023015"/>
    </source>
</evidence>
<feature type="coiled-coil region" evidence="10">
    <location>
        <begin position="189"/>
        <end position="216"/>
    </location>
</feature>
<evidence type="ECO:0000256" key="3">
    <source>
        <dbReference type="ARBA" id="ARBA00019664"/>
    </source>
</evidence>
<dbReference type="RefSeq" id="XP_013771839.1">
    <property type="nucleotide sequence ID" value="XM_013916385.2"/>
</dbReference>
<evidence type="ECO:0000256" key="10">
    <source>
        <dbReference type="SAM" id="Coils"/>
    </source>
</evidence>
<evidence type="ECO:0000256" key="11">
    <source>
        <dbReference type="SAM" id="MobiDB-lite"/>
    </source>
</evidence>
<feature type="compositionally biased region" description="Gly residues" evidence="11">
    <location>
        <begin position="30"/>
        <end position="40"/>
    </location>
</feature>
<evidence type="ECO:0000256" key="9">
    <source>
        <dbReference type="ARBA" id="ARBA00031981"/>
    </source>
</evidence>
<evidence type="ECO:0000313" key="13">
    <source>
        <dbReference type="RefSeq" id="XP_013771839.1"/>
    </source>
</evidence>
<evidence type="ECO:0000256" key="5">
    <source>
        <dbReference type="ARBA" id="ARBA00023159"/>
    </source>
</evidence>
<protein>
    <recommendedName>
        <fullName evidence="3">Mediator of RNA polymerase II transcription subunit 30</fullName>
    </recommendedName>
    <alternativeName>
        <fullName evidence="9">Mediator complex subunit 30</fullName>
    </alternativeName>
</protein>
<keyword evidence="7" id="KW-0539">Nucleus</keyword>
<evidence type="ECO:0000256" key="2">
    <source>
        <dbReference type="ARBA" id="ARBA00010606"/>
    </source>
</evidence>
<name>A0ABM1AZQ8_LIMPO</name>
<evidence type="ECO:0000313" key="14">
    <source>
        <dbReference type="RefSeq" id="XP_013771841.1"/>
    </source>
</evidence>
<keyword evidence="12" id="KW-1185">Reference proteome</keyword>
<comment type="similarity">
    <text evidence="2">Belongs to the Mediator complex subunit 30 family.</text>
</comment>